<feature type="transmembrane region" description="Helical" evidence="5">
    <location>
        <begin position="196"/>
        <end position="217"/>
    </location>
</feature>
<keyword evidence="4 5" id="KW-0472">Membrane</keyword>
<organism evidence="7 8">
    <name type="scientific">Parasphingopyxis marina</name>
    <dbReference type="NCBI Taxonomy" id="2761622"/>
    <lineage>
        <taxon>Bacteria</taxon>
        <taxon>Pseudomonadati</taxon>
        <taxon>Pseudomonadota</taxon>
        <taxon>Alphaproteobacteria</taxon>
        <taxon>Sphingomonadales</taxon>
        <taxon>Sphingomonadaceae</taxon>
        <taxon>Parasphingopyxis</taxon>
    </lineage>
</organism>
<reference evidence="7 8" key="1">
    <citation type="submission" date="2020-08" db="EMBL/GenBank/DDBJ databases">
        <title>Draft genome sequence of Parasphingopyxis sp. GrpM-11.</title>
        <authorList>
            <person name="Oh J."/>
            <person name="Roh D.-H."/>
        </authorList>
    </citation>
    <scope>NUCLEOTIDE SEQUENCE [LARGE SCALE GENOMIC DNA]</scope>
    <source>
        <strain evidence="7 8">GrpM-11</strain>
    </source>
</reference>
<dbReference type="EMBL" id="JACJVJ010000002">
    <property type="protein sequence ID" value="MBC2778368.1"/>
    <property type="molecule type" value="Genomic_DNA"/>
</dbReference>
<keyword evidence="3 5" id="KW-1133">Transmembrane helix</keyword>
<evidence type="ECO:0000256" key="5">
    <source>
        <dbReference type="SAM" id="Phobius"/>
    </source>
</evidence>
<keyword evidence="2 5" id="KW-0812">Transmembrane</keyword>
<keyword evidence="8" id="KW-1185">Reference proteome</keyword>
<evidence type="ECO:0000259" key="6">
    <source>
        <dbReference type="Pfam" id="PF07298"/>
    </source>
</evidence>
<comment type="caution">
    <text evidence="7">The sequence shown here is derived from an EMBL/GenBank/DDBJ whole genome shotgun (WGS) entry which is preliminary data.</text>
</comment>
<proteinExistence type="predicted"/>
<accession>A0A842HWA4</accession>
<name>A0A842HWA4_9SPHN</name>
<evidence type="ECO:0000313" key="8">
    <source>
        <dbReference type="Proteomes" id="UP000564378"/>
    </source>
</evidence>
<dbReference type="Gene3D" id="1.20.120.1630">
    <property type="match status" value="1"/>
</dbReference>
<sequence length="229" mass="24953">MSPVVHLAIATASFVGTHFLLSHPLRAPIVARTGEAGFLGLYSLIAAITLGWMIWVAWTMPPLAPYWVAPLWFFQWVAPILMLLASVLLIGANIGNPASPNPKGAFTVRPATGVFAITRHPMNWAFILWALTHIALTGSPRNLVIATGILILTFFGSILQDRKKQALLGDAWRGWETRTSFMPFGAIVNGKIPWRAAWPGAIPVLGGLALWAGASWLHPMAVGPWFWFG</sequence>
<feature type="transmembrane region" description="Helical" evidence="5">
    <location>
        <begin position="70"/>
        <end position="92"/>
    </location>
</feature>
<feature type="transmembrane region" description="Helical" evidence="5">
    <location>
        <begin position="142"/>
        <end position="159"/>
    </location>
</feature>
<evidence type="ECO:0000256" key="3">
    <source>
        <dbReference type="ARBA" id="ARBA00022989"/>
    </source>
</evidence>
<feature type="transmembrane region" description="Helical" evidence="5">
    <location>
        <begin position="37"/>
        <end position="58"/>
    </location>
</feature>
<dbReference type="Pfam" id="PF07298">
    <property type="entry name" value="NnrU"/>
    <property type="match status" value="1"/>
</dbReference>
<dbReference type="Proteomes" id="UP000564378">
    <property type="component" value="Unassembled WGS sequence"/>
</dbReference>
<evidence type="ECO:0000313" key="7">
    <source>
        <dbReference type="EMBL" id="MBC2778368.1"/>
    </source>
</evidence>
<evidence type="ECO:0000256" key="4">
    <source>
        <dbReference type="ARBA" id="ARBA00023136"/>
    </source>
</evidence>
<dbReference type="GO" id="GO:0016020">
    <property type="term" value="C:membrane"/>
    <property type="evidence" value="ECO:0007669"/>
    <property type="project" value="UniProtKB-SubCell"/>
</dbReference>
<gene>
    <name evidence="7" type="ORF">H6P80_12140</name>
</gene>
<comment type="subcellular location">
    <subcellularLocation>
        <location evidence="1">Membrane</location>
        <topology evidence="1">Multi-pass membrane protein</topology>
    </subcellularLocation>
</comment>
<feature type="transmembrane region" description="Helical" evidence="5">
    <location>
        <begin position="6"/>
        <end position="25"/>
    </location>
</feature>
<feature type="domain" description="NnrU" evidence="6">
    <location>
        <begin position="7"/>
        <end position="223"/>
    </location>
</feature>
<evidence type="ECO:0000256" key="2">
    <source>
        <dbReference type="ARBA" id="ARBA00022692"/>
    </source>
</evidence>
<evidence type="ECO:0000256" key="1">
    <source>
        <dbReference type="ARBA" id="ARBA00004141"/>
    </source>
</evidence>
<feature type="transmembrane region" description="Helical" evidence="5">
    <location>
        <begin position="113"/>
        <end position="136"/>
    </location>
</feature>
<dbReference type="AlphaFoldDB" id="A0A842HWA4"/>
<dbReference type="InterPro" id="IPR009915">
    <property type="entry name" value="NnrU_dom"/>
</dbReference>
<protein>
    <submittedName>
        <fullName evidence="7">MFS transporter</fullName>
    </submittedName>
</protein>
<dbReference type="RefSeq" id="WP_185801628.1">
    <property type="nucleotide sequence ID" value="NZ_JACJVJ010000002.1"/>
</dbReference>